<sequence>MARIAVETEGDNPPDLNFLPNPPRFNVELPHTSCFTEDKNGSLTRKFFATPDELANHLKCAIPHQKEMKLYVLEGLPIEYVQILGSHFNIDVDIFDSHAMRKSGQLNKLKFSTRPENEKKVRTFALAHAEITTNITPLPEANEGVVGDFMLPCQTIGISNEGWNGVSVKLCHVTLVCFPEEDGSETLLLLLENQSWARRGAQSQTAAYHSLLANALKSLPEGTQKWTPSRKHDPALTLADEIFNCIESPGSILVWDDLTEILADIVLRQWKFALSEVIEHACASRSIPYHEIHQVCDLIESNIWSLDRTEDSCSPRYVVRREGFKRLLEKAKRYAELFVWGQIVEEGLKTKAKTESGSDDEDDDDTTSTASSKSGVHIRGGEALDLETRQSINRVTYLGGVLLPFSIIAAIFSMGGNFQPGGDQFFIFWVIAIPVCMLTTVLIYADSIRRMTLEQFAQQYGSAAVTAEADDIATSSISGSEIISNKAGIKERLWSRIPDIWNPRRAVSSSSIGYTDSDSDSDGGSSSTGSARLPPGLSIDGDLLVRRKRKKVPRLWSWRFWRRKPLDRKSDPENVLSSPQHSNHNVSSPSAPPLTSPPPPPSPPSRFHPIPSSPKITPMKPIPIENHPPGSLASDHSPTAGPAPSKTPPTSLLSPDPDQTIPEPIVPEPVVPEPSWGFWGTPSKKVKKGKKGKRRTINPSDDFDSPDHSHSANPPAHPSTPNPAEIPLPPLDSDSDDWREQDSSEGIRPKRSPSPGHADSDYATDRERRSLERRMRENDDWELTRRRRSEHLGSGDGYERNVEREIILHRRRRSGHSVMSERKHVIERTTEKLVEEQKRKSATDNIVKNDDDDASEDRGRQRRRSTTRRAHHGTYYNYPRRTTPGTDPTEIPLPPSPEELSEEERIRTKLEREKLEYLEKLRQKERHKRMAEMEEEHAKRRAEEEYSKRRAEKEYTRKIAEEEYKKKAAESKAAKGKDRAYSPVASDNKGVKPAIKFKDAVGRKFTFPFHLVSTWAGMEDLVKQAFIHVDVIGPHVNDGHYDLLGPTGEIILPQVWESVIEPGWLITMHMWPMPEPPRQAPAPMPPRSGHFGGFPPPPPPPGFTATQPGGPMGGPAPRMKKSTQTGTVGWMPARHSKSHKKQKSVPIRLEPPPPSSFPGPPAPPPASGRRESDTVVIIEELPPKVHRKQTGMSDRHRHGTSGGGIVGGAAKPNEELGWVRALGTIVGVKPAIQVKKRSGGSSSSSSV</sequence>
<evidence type="ECO:0000313" key="4">
    <source>
        <dbReference type="EMBL" id="THV49491.1"/>
    </source>
</evidence>
<feature type="transmembrane region" description="Helical" evidence="2">
    <location>
        <begin position="395"/>
        <end position="414"/>
    </location>
</feature>
<feature type="domain" description="Ubiquitin-like" evidence="3">
    <location>
        <begin position="992"/>
        <end position="1074"/>
    </location>
</feature>
<feature type="compositionally biased region" description="Basic and acidic residues" evidence="1">
    <location>
        <begin position="819"/>
        <end position="842"/>
    </location>
</feature>
<feature type="compositionally biased region" description="Basic and acidic residues" evidence="1">
    <location>
        <begin position="964"/>
        <end position="980"/>
    </location>
</feature>
<dbReference type="Proteomes" id="UP000308671">
    <property type="component" value="Unassembled WGS sequence"/>
</dbReference>
<feature type="compositionally biased region" description="Basic residues" evidence="1">
    <location>
        <begin position="1134"/>
        <end position="1143"/>
    </location>
</feature>
<keyword evidence="2" id="KW-0472">Membrane</keyword>
<feature type="transmembrane region" description="Helical" evidence="2">
    <location>
        <begin position="426"/>
        <end position="445"/>
    </location>
</feature>
<dbReference type="AlphaFoldDB" id="A0A4S8QY77"/>
<feature type="region of interest" description="Disordered" evidence="1">
    <location>
        <begin position="964"/>
        <end position="985"/>
    </location>
</feature>
<dbReference type="OrthoDB" id="3045089at2759"/>
<dbReference type="EMBL" id="PQXL01000192">
    <property type="protein sequence ID" value="THV49491.1"/>
    <property type="molecule type" value="Genomic_DNA"/>
</dbReference>
<feature type="compositionally biased region" description="Pro residues" evidence="1">
    <location>
        <begin position="715"/>
        <end position="730"/>
    </location>
</feature>
<accession>A0A4S8QY77</accession>
<feature type="region of interest" description="Disordered" evidence="1">
    <location>
        <begin position="351"/>
        <end position="376"/>
    </location>
</feature>
<feature type="compositionally biased region" description="Low complexity" evidence="1">
    <location>
        <begin position="648"/>
        <end position="663"/>
    </location>
</feature>
<feature type="compositionally biased region" description="Pro residues" evidence="1">
    <location>
        <begin position="1076"/>
        <end position="1086"/>
    </location>
</feature>
<name>A0A4S8QY77_9HELO</name>
<feature type="compositionally biased region" description="Acidic residues" evidence="1">
    <location>
        <begin position="357"/>
        <end position="366"/>
    </location>
</feature>
<feature type="compositionally biased region" description="Pro residues" evidence="1">
    <location>
        <begin position="1149"/>
        <end position="1166"/>
    </location>
</feature>
<feature type="compositionally biased region" description="Basic residues" evidence="1">
    <location>
        <begin position="1184"/>
        <end position="1199"/>
    </location>
</feature>
<feature type="region of interest" description="Disordered" evidence="1">
    <location>
        <begin position="567"/>
        <end position="904"/>
    </location>
</feature>
<dbReference type="Pfam" id="PF22893">
    <property type="entry name" value="ULD_2"/>
    <property type="match status" value="1"/>
</dbReference>
<feature type="region of interest" description="Disordered" evidence="1">
    <location>
        <begin position="928"/>
        <end position="952"/>
    </location>
</feature>
<comment type="caution">
    <text evidence="4">The sequence shown here is derived from an EMBL/GenBank/DDBJ whole genome shotgun (WGS) entry which is preliminary data.</text>
</comment>
<feature type="compositionally biased region" description="Basic residues" evidence="1">
    <location>
        <begin position="860"/>
        <end position="872"/>
    </location>
</feature>
<dbReference type="InterPro" id="IPR054464">
    <property type="entry name" value="ULD_fung"/>
</dbReference>
<feature type="compositionally biased region" description="Basic and acidic residues" evidence="1">
    <location>
        <begin position="930"/>
        <end position="952"/>
    </location>
</feature>
<feature type="compositionally biased region" description="Low complexity" evidence="1">
    <location>
        <begin position="509"/>
        <end position="530"/>
    </location>
</feature>
<feature type="compositionally biased region" description="Polar residues" evidence="1">
    <location>
        <begin position="575"/>
        <end position="586"/>
    </location>
</feature>
<feature type="compositionally biased region" description="Basic residues" evidence="1">
    <location>
        <begin position="684"/>
        <end position="696"/>
    </location>
</feature>
<protein>
    <recommendedName>
        <fullName evidence="3">Ubiquitin-like domain-containing protein</fullName>
    </recommendedName>
</protein>
<proteinExistence type="predicted"/>
<keyword evidence="5" id="KW-1185">Reference proteome</keyword>
<feature type="compositionally biased region" description="Basic and acidic residues" evidence="1">
    <location>
        <begin position="736"/>
        <end position="748"/>
    </location>
</feature>
<reference evidence="4 5" key="1">
    <citation type="submission" date="2017-12" db="EMBL/GenBank/DDBJ databases">
        <title>Comparative genomics of Botrytis spp.</title>
        <authorList>
            <person name="Valero-Jimenez C.A."/>
            <person name="Tapia P."/>
            <person name="Veloso J."/>
            <person name="Silva-Moreno E."/>
            <person name="Staats M."/>
            <person name="Valdes J.H."/>
            <person name="Van Kan J.A.L."/>
        </authorList>
    </citation>
    <scope>NUCLEOTIDE SEQUENCE [LARGE SCALE GENOMIC DNA]</scope>
    <source>
        <strain evidence="4 5">MUCL435</strain>
    </source>
</reference>
<evidence type="ECO:0000259" key="3">
    <source>
        <dbReference type="Pfam" id="PF22893"/>
    </source>
</evidence>
<keyword evidence="2" id="KW-1133">Transmembrane helix</keyword>
<evidence type="ECO:0000256" key="1">
    <source>
        <dbReference type="SAM" id="MobiDB-lite"/>
    </source>
</evidence>
<feature type="region of interest" description="Disordered" evidence="1">
    <location>
        <begin position="1076"/>
        <end position="1211"/>
    </location>
</feature>
<evidence type="ECO:0000313" key="5">
    <source>
        <dbReference type="Proteomes" id="UP000308671"/>
    </source>
</evidence>
<organism evidence="4 5">
    <name type="scientific">Botrytis galanthina</name>
    <dbReference type="NCBI Taxonomy" id="278940"/>
    <lineage>
        <taxon>Eukaryota</taxon>
        <taxon>Fungi</taxon>
        <taxon>Dikarya</taxon>
        <taxon>Ascomycota</taxon>
        <taxon>Pezizomycotina</taxon>
        <taxon>Leotiomycetes</taxon>
        <taxon>Helotiales</taxon>
        <taxon>Sclerotiniaceae</taxon>
        <taxon>Botrytis</taxon>
    </lineage>
</organism>
<evidence type="ECO:0000256" key="2">
    <source>
        <dbReference type="SAM" id="Phobius"/>
    </source>
</evidence>
<feature type="region of interest" description="Disordered" evidence="1">
    <location>
        <begin position="509"/>
        <end position="539"/>
    </location>
</feature>
<keyword evidence="2" id="KW-0812">Transmembrane</keyword>
<feature type="compositionally biased region" description="Basic and acidic residues" evidence="1">
    <location>
        <begin position="758"/>
        <end position="808"/>
    </location>
</feature>
<dbReference type="Gene3D" id="1.20.58.340">
    <property type="entry name" value="Magnesium transport protein CorA, transmembrane region"/>
    <property type="match status" value="1"/>
</dbReference>
<gene>
    <name evidence="4" type="ORF">BGAL_0192g00080</name>
</gene>
<feature type="compositionally biased region" description="Pro residues" evidence="1">
    <location>
        <begin position="590"/>
        <end position="606"/>
    </location>
</feature>